<accession>A0A9X2APG7</accession>
<dbReference type="InterPro" id="IPR013767">
    <property type="entry name" value="PAS_fold"/>
</dbReference>
<gene>
    <name evidence="16" type="ORF">MMF98_02240</name>
</gene>
<dbReference type="CDD" id="cd00130">
    <property type="entry name" value="PAS"/>
    <property type="match status" value="1"/>
</dbReference>
<keyword evidence="17" id="KW-1185">Reference proteome</keyword>
<evidence type="ECO:0000256" key="3">
    <source>
        <dbReference type="ARBA" id="ARBA00012438"/>
    </source>
</evidence>
<dbReference type="PROSITE" id="PS50112">
    <property type="entry name" value="PAS"/>
    <property type="match status" value="1"/>
</dbReference>
<dbReference type="SUPFAM" id="SSF55785">
    <property type="entry name" value="PYP-like sensor domain (PAS domain)"/>
    <property type="match status" value="1"/>
</dbReference>
<keyword evidence="11 13" id="KW-0472">Membrane</keyword>
<feature type="transmembrane region" description="Helical" evidence="13">
    <location>
        <begin position="132"/>
        <end position="157"/>
    </location>
</feature>
<dbReference type="RefSeq" id="WP_243303899.1">
    <property type="nucleotide sequence ID" value="NZ_JALGBI010000001.1"/>
</dbReference>
<dbReference type="AlphaFoldDB" id="A0A9X2APG7"/>
<dbReference type="Gene3D" id="3.30.450.20">
    <property type="entry name" value="PAS domain"/>
    <property type="match status" value="1"/>
</dbReference>
<dbReference type="Pfam" id="PF02518">
    <property type="entry name" value="HATPase_c"/>
    <property type="match status" value="1"/>
</dbReference>
<evidence type="ECO:0000256" key="1">
    <source>
        <dbReference type="ARBA" id="ARBA00000085"/>
    </source>
</evidence>
<dbReference type="InterPro" id="IPR003594">
    <property type="entry name" value="HATPase_dom"/>
</dbReference>
<dbReference type="Proteomes" id="UP001139447">
    <property type="component" value="Unassembled WGS sequence"/>
</dbReference>
<proteinExistence type="predicted"/>
<dbReference type="Pfam" id="PF25323">
    <property type="entry name" value="6TM_PilS"/>
    <property type="match status" value="1"/>
</dbReference>
<comment type="caution">
    <text evidence="16">The sequence shown here is derived from an EMBL/GenBank/DDBJ whole genome shotgun (WGS) entry which is preliminary data.</text>
</comment>
<feature type="transmembrane region" description="Helical" evidence="13">
    <location>
        <begin position="36"/>
        <end position="56"/>
    </location>
</feature>
<dbReference type="GO" id="GO:0030295">
    <property type="term" value="F:protein kinase activator activity"/>
    <property type="evidence" value="ECO:0007669"/>
    <property type="project" value="TreeGrafter"/>
</dbReference>
<evidence type="ECO:0000256" key="12">
    <source>
        <dbReference type="SAM" id="MobiDB-lite"/>
    </source>
</evidence>
<dbReference type="InterPro" id="IPR005467">
    <property type="entry name" value="His_kinase_dom"/>
</dbReference>
<dbReference type="EC" id="2.7.13.3" evidence="3"/>
<evidence type="ECO:0000256" key="10">
    <source>
        <dbReference type="ARBA" id="ARBA00023012"/>
    </source>
</evidence>
<dbReference type="PANTHER" id="PTHR42878">
    <property type="entry name" value="TWO-COMPONENT HISTIDINE KINASE"/>
    <property type="match status" value="1"/>
</dbReference>
<keyword evidence="8 16" id="KW-0067">ATP-binding</keyword>
<evidence type="ECO:0000256" key="2">
    <source>
        <dbReference type="ARBA" id="ARBA00004141"/>
    </source>
</evidence>
<feature type="transmembrane region" description="Helical" evidence="13">
    <location>
        <begin position="62"/>
        <end position="82"/>
    </location>
</feature>
<evidence type="ECO:0000313" key="17">
    <source>
        <dbReference type="Proteomes" id="UP001139447"/>
    </source>
</evidence>
<reference evidence="16" key="1">
    <citation type="submission" date="2022-03" db="EMBL/GenBank/DDBJ databases">
        <authorList>
            <person name="Woo C.Y."/>
        </authorList>
    </citation>
    <scope>NUCLEOTIDE SEQUENCE</scope>
    <source>
        <strain evidence="16">CYS-02</strain>
    </source>
</reference>
<keyword evidence="6" id="KW-0547">Nucleotide-binding</keyword>
<dbReference type="GO" id="GO:0000156">
    <property type="term" value="F:phosphorelay response regulator activity"/>
    <property type="evidence" value="ECO:0007669"/>
    <property type="project" value="TreeGrafter"/>
</dbReference>
<dbReference type="SMART" id="SM00387">
    <property type="entry name" value="HATPase_c"/>
    <property type="match status" value="1"/>
</dbReference>
<dbReference type="GO" id="GO:0007234">
    <property type="term" value="P:osmosensory signaling via phosphorelay pathway"/>
    <property type="evidence" value="ECO:0007669"/>
    <property type="project" value="TreeGrafter"/>
</dbReference>
<dbReference type="SUPFAM" id="SSF55874">
    <property type="entry name" value="ATPase domain of HSP90 chaperone/DNA topoisomerase II/histidine kinase"/>
    <property type="match status" value="1"/>
</dbReference>
<dbReference type="InterPro" id="IPR050351">
    <property type="entry name" value="BphY/WalK/GraS-like"/>
</dbReference>
<dbReference type="SMART" id="SM00388">
    <property type="entry name" value="HisKA"/>
    <property type="match status" value="1"/>
</dbReference>
<dbReference type="Gene3D" id="3.30.565.10">
    <property type="entry name" value="Histidine kinase-like ATPase, C-terminal domain"/>
    <property type="match status" value="1"/>
</dbReference>
<dbReference type="PROSITE" id="PS50109">
    <property type="entry name" value="HIS_KIN"/>
    <property type="match status" value="1"/>
</dbReference>
<evidence type="ECO:0000256" key="13">
    <source>
        <dbReference type="SAM" id="Phobius"/>
    </source>
</evidence>
<feature type="region of interest" description="Disordered" evidence="12">
    <location>
        <begin position="1"/>
        <end position="21"/>
    </location>
</feature>
<feature type="domain" description="PAS" evidence="15">
    <location>
        <begin position="210"/>
        <end position="246"/>
    </location>
</feature>
<dbReference type="Pfam" id="PF00512">
    <property type="entry name" value="HisKA"/>
    <property type="match status" value="1"/>
</dbReference>
<dbReference type="SUPFAM" id="SSF47384">
    <property type="entry name" value="Homodimeric domain of signal transducing histidine kinase"/>
    <property type="match status" value="1"/>
</dbReference>
<keyword evidence="5 13" id="KW-0812">Transmembrane</keyword>
<evidence type="ECO:0000256" key="11">
    <source>
        <dbReference type="ARBA" id="ARBA00023136"/>
    </source>
</evidence>
<dbReference type="InterPro" id="IPR003661">
    <property type="entry name" value="HisK_dim/P_dom"/>
</dbReference>
<feature type="domain" description="Histidine kinase" evidence="14">
    <location>
        <begin position="344"/>
        <end position="562"/>
    </location>
</feature>
<evidence type="ECO:0000313" key="16">
    <source>
        <dbReference type="EMBL" id="MCJ0762021.1"/>
    </source>
</evidence>
<name>A0A9X2APG7_9BURK</name>
<dbReference type="GO" id="GO:0006355">
    <property type="term" value="P:regulation of DNA-templated transcription"/>
    <property type="evidence" value="ECO:0007669"/>
    <property type="project" value="InterPro"/>
</dbReference>
<evidence type="ECO:0000256" key="4">
    <source>
        <dbReference type="ARBA" id="ARBA00022679"/>
    </source>
</evidence>
<dbReference type="GO" id="GO:0000155">
    <property type="term" value="F:phosphorelay sensor kinase activity"/>
    <property type="evidence" value="ECO:0007669"/>
    <property type="project" value="InterPro"/>
</dbReference>
<comment type="subcellular location">
    <subcellularLocation>
        <location evidence="2">Membrane</location>
        <topology evidence="2">Multi-pass membrane protein</topology>
    </subcellularLocation>
</comment>
<feature type="transmembrane region" description="Helical" evidence="13">
    <location>
        <begin position="94"/>
        <end position="112"/>
    </location>
</feature>
<evidence type="ECO:0000259" key="14">
    <source>
        <dbReference type="PROSITE" id="PS50109"/>
    </source>
</evidence>
<evidence type="ECO:0000256" key="8">
    <source>
        <dbReference type="ARBA" id="ARBA00022840"/>
    </source>
</evidence>
<protein>
    <recommendedName>
        <fullName evidence="3">histidine kinase</fullName>
        <ecNumber evidence="3">2.7.13.3</ecNumber>
    </recommendedName>
</protein>
<keyword evidence="10" id="KW-0902">Two-component regulatory system</keyword>
<evidence type="ECO:0000256" key="7">
    <source>
        <dbReference type="ARBA" id="ARBA00022777"/>
    </source>
</evidence>
<dbReference type="GO" id="GO:0005524">
    <property type="term" value="F:ATP binding"/>
    <property type="evidence" value="ECO:0007669"/>
    <property type="project" value="UniProtKB-KW"/>
</dbReference>
<evidence type="ECO:0000256" key="5">
    <source>
        <dbReference type="ARBA" id="ARBA00022692"/>
    </source>
</evidence>
<comment type="catalytic activity">
    <reaction evidence="1">
        <text>ATP + protein L-histidine = ADP + protein N-phospho-L-histidine.</text>
        <dbReference type="EC" id="2.7.13.3"/>
    </reaction>
</comment>
<dbReference type="GO" id="GO:0016020">
    <property type="term" value="C:membrane"/>
    <property type="evidence" value="ECO:0007669"/>
    <property type="project" value="UniProtKB-SubCell"/>
</dbReference>
<dbReference type="EMBL" id="JALGBI010000001">
    <property type="protein sequence ID" value="MCJ0762021.1"/>
    <property type="molecule type" value="Genomic_DNA"/>
</dbReference>
<dbReference type="Pfam" id="PF00989">
    <property type="entry name" value="PAS"/>
    <property type="match status" value="1"/>
</dbReference>
<organism evidence="16 17">
    <name type="scientific">Variovorax terrae</name>
    <dbReference type="NCBI Taxonomy" id="2923278"/>
    <lineage>
        <taxon>Bacteria</taxon>
        <taxon>Pseudomonadati</taxon>
        <taxon>Pseudomonadota</taxon>
        <taxon>Betaproteobacteria</taxon>
        <taxon>Burkholderiales</taxon>
        <taxon>Comamonadaceae</taxon>
        <taxon>Variovorax</taxon>
    </lineage>
</organism>
<evidence type="ECO:0000256" key="9">
    <source>
        <dbReference type="ARBA" id="ARBA00022989"/>
    </source>
</evidence>
<dbReference type="InterPro" id="IPR036890">
    <property type="entry name" value="HATPase_C_sf"/>
</dbReference>
<evidence type="ECO:0000256" key="6">
    <source>
        <dbReference type="ARBA" id="ARBA00022741"/>
    </source>
</evidence>
<dbReference type="Gene3D" id="1.10.287.130">
    <property type="match status" value="1"/>
</dbReference>
<keyword evidence="9 13" id="KW-1133">Transmembrane helix</keyword>
<dbReference type="InterPro" id="IPR000014">
    <property type="entry name" value="PAS"/>
</dbReference>
<dbReference type="CDD" id="cd00082">
    <property type="entry name" value="HisKA"/>
    <property type="match status" value="1"/>
</dbReference>
<keyword evidence="7" id="KW-0418">Kinase</keyword>
<dbReference type="InterPro" id="IPR036097">
    <property type="entry name" value="HisK_dim/P_sf"/>
</dbReference>
<dbReference type="PANTHER" id="PTHR42878:SF7">
    <property type="entry name" value="SENSOR HISTIDINE KINASE GLRK"/>
    <property type="match status" value="1"/>
</dbReference>
<feature type="transmembrane region" description="Helical" evidence="13">
    <location>
        <begin position="169"/>
        <end position="191"/>
    </location>
</feature>
<keyword evidence="4" id="KW-0808">Transferase</keyword>
<sequence length="576" mass="62085">MASPTDAPSWFGPPLPEDSPTPVEDSAFARLWRGFMTARIMIAVVLLLMQGSIYGLGQPVNVWLVALCSTYLAATLAVRLLAQPRTPGRTFDTQWVSTIGVDLIAFSALQFLQGANINYTPLFALPVLLGSVMGSLPLALGTAAGVTLVLLVDAWWISLQIQGDAAPRFLQSGLTGIGLFIVAFLANQLALRLAREEALARRSQHAARVQTQVNELVIETLADGVLVVDINGVVRAANPAARRLLGSAQGAVRNAPFVLAAEAAWQALVELARLTFVQHGSQISDIAISHAGQNPRRIHVRTRLTATHDTQAENLCVMFLQDLREMEARLRTEKLAAMGRMSAAVAHEIRNPLAAISQANALLDEDLTEPAQKQLTMLVRQNALRLAQIVEEVLDISRVQQQTAVAGPGLLDLDANVATICADWSRQTGAAARLSVALDAMGPRAVFDAGHLRRVLINLLDNALRYAGQQPDSIQVSTVVSSLGECSLLVWSDGEPLEQTVQRHLFEPFFSSESRSSGLGLYICRELCERHGALIGYQRAPRGPVAAAVEGNEFFVTFRAGPAQGDSPLSFDTILV</sequence>
<dbReference type="InterPro" id="IPR035965">
    <property type="entry name" value="PAS-like_dom_sf"/>
</dbReference>
<evidence type="ECO:0000259" key="15">
    <source>
        <dbReference type="PROSITE" id="PS50112"/>
    </source>
</evidence>